<keyword evidence="1" id="KW-1133">Transmembrane helix</keyword>
<protein>
    <submittedName>
        <fullName evidence="2">Uncharacterized protein</fullName>
    </submittedName>
</protein>
<evidence type="ECO:0000313" key="3">
    <source>
        <dbReference type="Proteomes" id="UP000031258"/>
    </source>
</evidence>
<gene>
    <name evidence="2" type="ORF">NF27_CY00120</name>
</gene>
<evidence type="ECO:0000313" key="2">
    <source>
        <dbReference type="EMBL" id="KIE05776.1"/>
    </source>
</evidence>
<feature type="transmembrane region" description="Helical" evidence="1">
    <location>
        <begin position="27"/>
        <end position="49"/>
    </location>
</feature>
<organism evidence="2 3">
    <name type="scientific">Candidatus Jidaibacter acanthamoebae</name>
    <dbReference type="NCBI Taxonomy" id="86105"/>
    <lineage>
        <taxon>Bacteria</taxon>
        <taxon>Pseudomonadati</taxon>
        <taxon>Pseudomonadota</taxon>
        <taxon>Alphaproteobacteria</taxon>
        <taxon>Rickettsiales</taxon>
        <taxon>Candidatus Midichloriaceae</taxon>
        <taxon>Candidatus Jidaibacter</taxon>
    </lineage>
</organism>
<keyword evidence="1" id="KW-0472">Membrane</keyword>
<sequence>MVTGSLSYHDHINFLVSFHFMKSNSDIFFFLTVFAFQRLLLVAAIILINKSNSSNILLRDMV</sequence>
<reference evidence="2 3" key="1">
    <citation type="submission" date="2014-11" db="EMBL/GenBank/DDBJ databases">
        <title>A Rickettsiales Symbiont of Amoebae With Ancient Features.</title>
        <authorList>
            <person name="Schulz F."/>
            <person name="Martijn J."/>
            <person name="Wascher F."/>
            <person name="Kostanjsek R."/>
            <person name="Ettema T.J."/>
            <person name="Horn M."/>
        </authorList>
    </citation>
    <scope>NUCLEOTIDE SEQUENCE [LARGE SCALE GENOMIC DNA]</scope>
    <source>
        <strain evidence="2 3">UWC36</strain>
    </source>
</reference>
<comment type="caution">
    <text evidence="2">The sequence shown here is derived from an EMBL/GenBank/DDBJ whole genome shotgun (WGS) entry which is preliminary data.</text>
</comment>
<accession>A0A0C1N0D5</accession>
<dbReference type="AlphaFoldDB" id="A0A0C1N0D5"/>
<proteinExistence type="predicted"/>
<evidence type="ECO:0000256" key="1">
    <source>
        <dbReference type="SAM" id="Phobius"/>
    </source>
</evidence>
<dbReference type="Proteomes" id="UP000031258">
    <property type="component" value="Unassembled WGS sequence"/>
</dbReference>
<dbReference type="STRING" id="86105.NF27_CY00120"/>
<keyword evidence="1" id="KW-0812">Transmembrane</keyword>
<dbReference type="EMBL" id="JSWE01000075">
    <property type="protein sequence ID" value="KIE05776.1"/>
    <property type="molecule type" value="Genomic_DNA"/>
</dbReference>
<name>A0A0C1N0D5_9RICK</name>
<keyword evidence="3" id="KW-1185">Reference proteome</keyword>